<sequence>MLIDQLRGKDLDEFFEAILTLETEEECYRYFDDLFTVKELNTIFQRFKVAKSLYNKSTYHEIEEKVGASAATISRVKRSLYYGNDMYDVVFKRMKKNRE</sequence>
<accession>A0ABM9ENC5</accession>
<comment type="caution">
    <text evidence="1">The sequence shown here is derived from an EMBL/GenBank/DDBJ whole genome shotgun (WGS) entry which is preliminary data.</text>
</comment>
<evidence type="ECO:0000313" key="2">
    <source>
        <dbReference type="Proteomes" id="UP000838308"/>
    </source>
</evidence>
<reference evidence="1" key="1">
    <citation type="submission" date="2022-04" db="EMBL/GenBank/DDBJ databases">
        <authorList>
            <person name="Criscuolo A."/>
        </authorList>
    </citation>
    <scope>NUCLEOTIDE SEQUENCE</scope>
    <source>
        <strain evidence="1">CIP111895</strain>
    </source>
</reference>
<dbReference type="InterPro" id="IPR013368">
    <property type="entry name" value="YecD_YerC"/>
</dbReference>
<dbReference type="PANTHER" id="PTHR40080:SF1">
    <property type="entry name" value="TRPR-LIKE PROTEIN YERC_YECD"/>
    <property type="match status" value="1"/>
</dbReference>
<protein>
    <recommendedName>
        <fullName evidence="3">Transcriptional regulator</fullName>
    </recommendedName>
</protein>
<dbReference type="NCBIfam" id="TIGR02531">
    <property type="entry name" value="yecD_yerC"/>
    <property type="match status" value="1"/>
</dbReference>
<name>A0ABM9ENC5_9BACI</name>
<gene>
    <name evidence="1" type="ORF">BACCIP111895_01276</name>
</gene>
<dbReference type="PIRSF" id="PIRSF012508">
    <property type="entry name" value="YerC"/>
    <property type="match status" value="1"/>
</dbReference>
<dbReference type="PANTHER" id="PTHR40080">
    <property type="entry name" value="LMO1763 PROTEIN"/>
    <property type="match status" value="1"/>
</dbReference>
<evidence type="ECO:0008006" key="3">
    <source>
        <dbReference type="Google" id="ProtNLM"/>
    </source>
</evidence>
<dbReference type="EMBL" id="CALBWS010000005">
    <property type="protein sequence ID" value="CAH2714122.1"/>
    <property type="molecule type" value="Genomic_DNA"/>
</dbReference>
<proteinExistence type="predicted"/>
<dbReference type="InterPro" id="IPR038116">
    <property type="entry name" value="TrpR-like_sf"/>
</dbReference>
<organism evidence="1 2">
    <name type="scientific">Neobacillus rhizosphaerae</name>
    <dbReference type="NCBI Taxonomy" id="2880965"/>
    <lineage>
        <taxon>Bacteria</taxon>
        <taxon>Bacillati</taxon>
        <taxon>Bacillota</taxon>
        <taxon>Bacilli</taxon>
        <taxon>Bacillales</taxon>
        <taxon>Bacillaceae</taxon>
        <taxon>Neobacillus</taxon>
    </lineage>
</organism>
<dbReference type="Proteomes" id="UP000838308">
    <property type="component" value="Unassembled WGS sequence"/>
</dbReference>
<dbReference type="Pfam" id="PF01371">
    <property type="entry name" value="Trp_repressor"/>
    <property type="match status" value="1"/>
</dbReference>
<dbReference type="RefSeq" id="WP_248734451.1">
    <property type="nucleotide sequence ID" value="NZ_CALBWS010000005.1"/>
</dbReference>
<dbReference type="InterPro" id="IPR010921">
    <property type="entry name" value="Trp_repressor/repl_initiator"/>
</dbReference>
<evidence type="ECO:0000313" key="1">
    <source>
        <dbReference type="EMBL" id="CAH2714122.1"/>
    </source>
</evidence>
<keyword evidence="2" id="KW-1185">Reference proteome</keyword>
<dbReference type="Gene3D" id="1.10.1270.10">
    <property type="entry name" value="TrpR-like"/>
    <property type="match status" value="1"/>
</dbReference>
<dbReference type="SUPFAM" id="SSF48295">
    <property type="entry name" value="TrpR-like"/>
    <property type="match status" value="1"/>
</dbReference>
<dbReference type="InterPro" id="IPR000831">
    <property type="entry name" value="Trp_repress"/>
</dbReference>